<reference evidence="1" key="2">
    <citation type="submission" date="2021-02" db="EMBL/GenBank/DDBJ databases">
        <title>Infant gut strain persistence is associated with maternal origin, phylogeny, and functional potential including surface adhesion and iron acquisition.</title>
        <authorList>
            <person name="Lou Y.C."/>
        </authorList>
    </citation>
    <scope>NUCLEOTIDE SEQUENCE</scope>
    <source>
        <strain evidence="1">L2_039_000G1_dasL2_039_000G1_maxbin2.maxbin.077</strain>
    </source>
</reference>
<reference evidence="2 3" key="1">
    <citation type="submission" date="2018-08" db="EMBL/GenBank/DDBJ databases">
        <title>A genome reference for cultivated species of the human gut microbiota.</title>
        <authorList>
            <person name="Zou Y."/>
            <person name="Xue W."/>
            <person name="Luo G."/>
        </authorList>
    </citation>
    <scope>NUCLEOTIDE SEQUENCE [LARGE SCALE GENOMIC DNA]</scope>
    <source>
        <strain evidence="2 3">AF32-8AC</strain>
    </source>
</reference>
<dbReference type="Proteomes" id="UP000811365">
    <property type="component" value="Unassembled WGS sequence"/>
</dbReference>
<name>A0A3E2UCN4_9FIRM</name>
<evidence type="ECO:0000313" key="2">
    <source>
        <dbReference type="EMBL" id="RGB93890.1"/>
    </source>
</evidence>
<evidence type="ECO:0000313" key="1">
    <source>
        <dbReference type="EMBL" id="MBS6622985.1"/>
    </source>
</evidence>
<dbReference type="Proteomes" id="UP000260991">
    <property type="component" value="Unassembled WGS sequence"/>
</dbReference>
<accession>A0A3E2UCN4</accession>
<proteinExistence type="predicted"/>
<dbReference type="EMBL" id="QVER01000001">
    <property type="protein sequence ID" value="RGB93890.1"/>
    <property type="molecule type" value="Genomic_DNA"/>
</dbReference>
<dbReference type="RefSeq" id="WP_015564486.1">
    <property type="nucleotide sequence ID" value="NZ_CP065376.1"/>
</dbReference>
<organism evidence="2 3">
    <name type="scientific">Faecalibacterium prausnitzii</name>
    <dbReference type="NCBI Taxonomy" id="853"/>
    <lineage>
        <taxon>Bacteria</taxon>
        <taxon>Bacillati</taxon>
        <taxon>Bacillota</taxon>
        <taxon>Clostridia</taxon>
        <taxon>Eubacteriales</taxon>
        <taxon>Oscillospiraceae</taxon>
        <taxon>Faecalibacterium</taxon>
    </lineage>
</organism>
<protein>
    <submittedName>
        <fullName evidence="2">Uncharacterized protein</fullName>
    </submittedName>
</protein>
<sequence>MKNVKNKKMMAVVLPEGCFYGNCSDCVYADRSDWRDGEVYCLCEKGWTHGYNRPSDRNGCAYYEER</sequence>
<comment type="caution">
    <text evidence="2">The sequence shown here is derived from an EMBL/GenBank/DDBJ whole genome shotgun (WGS) entry which is preliminary data.</text>
</comment>
<dbReference type="AlphaFoldDB" id="A0A3E2UCN4"/>
<dbReference type="EMBL" id="JAGZYH010000061">
    <property type="protein sequence ID" value="MBS6622985.1"/>
    <property type="molecule type" value="Genomic_DNA"/>
</dbReference>
<evidence type="ECO:0000313" key="3">
    <source>
        <dbReference type="Proteomes" id="UP000260991"/>
    </source>
</evidence>
<gene>
    <name evidence="2" type="ORF">DWZ46_01440</name>
    <name evidence="1" type="ORF">KH315_12620</name>
</gene>